<feature type="transmembrane region" description="Helical" evidence="1">
    <location>
        <begin position="21"/>
        <end position="44"/>
    </location>
</feature>
<evidence type="ECO:0000313" key="3">
    <source>
        <dbReference type="Proteomes" id="UP000254618"/>
    </source>
</evidence>
<keyword evidence="1" id="KW-0472">Membrane</keyword>
<reference evidence="2 3" key="1">
    <citation type="submission" date="2018-06" db="EMBL/GenBank/DDBJ databases">
        <authorList>
            <consortium name="Pathogen Informatics"/>
            <person name="Doyle S."/>
        </authorList>
    </citation>
    <scope>NUCLEOTIDE SEQUENCE [LARGE SCALE GENOMIC DNA]</scope>
    <source>
        <strain evidence="2 3">NCTC11012</strain>
    </source>
</reference>
<protein>
    <submittedName>
        <fullName evidence="2">Uncharacterized protein</fullName>
    </submittedName>
</protein>
<accession>A0A378QS76</accession>
<sequence>MNEFLSMVIEMVTKSLKEHGLIKTCLAIIGILAFVAVIIIAWQLPDIIRAVQGR</sequence>
<keyword evidence="1" id="KW-1133">Transmembrane helix</keyword>
<keyword evidence="1" id="KW-0812">Transmembrane</keyword>
<gene>
    <name evidence="2" type="ORF">NCTC11012_01892</name>
</gene>
<dbReference type="EMBL" id="UGQF01000001">
    <property type="protein sequence ID" value="STZ03638.1"/>
    <property type="molecule type" value="Genomic_DNA"/>
</dbReference>
<proteinExistence type="predicted"/>
<organism evidence="2 3">
    <name type="scientific">Moraxella equi</name>
    <dbReference type="NCBI Taxonomy" id="60442"/>
    <lineage>
        <taxon>Bacteria</taxon>
        <taxon>Pseudomonadati</taxon>
        <taxon>Pseudomonadota</taxon>
        <taxon>Gammaproteobacteria</taxon>
        <taxon>Moraxellales</taxon>
        <taxon>Moraxellaceae</taxon>
        <taxon>Moraxella</taxon>
    </lineage>
</organism>
<dbReference type="Proteomes" id="UP000254618">
    <property type="component" value="Unassembled WGS sequence"/>
</dbReference>
<dbReference type="AlphaFoldDB" id="A0A378QS76"/>
<evidence type="ECO:0000256" key="1">
    <source>
        <dbReference type="SAM" id="Phobius"/>
    </source>
</evidence>
<evidence type="ECO:0000313" key="2">
    <source>
        <dbReference type="EMBL" id="STZ03638.1"/>
    </source>
</evidence>
<name>A0A378QS76_9GAMM</name>